<evidence type="ECO:0000313" key="2">
    <source>
        <dbReference type="Proteomes" id="UP000198393"/>
    </source>
</evidence>
<reference evidence="1 2" key="1">
    <citation type="submission" date="2017-06" db="EMBL/GenBank/DDBJ databases">
        <authorList>
            <person name="Kim H.J."/>
            <person name="Triplett B.A."/>
        </authorList>
    </citation>
    <scope>NUCLEOTIDE SEQUENCE [LARGE SCALE GENOMIC DNA]</scope>
    <source>
        <strain evidence="1 2">DSM 19307</strain>
    </source>
</reference>
<sequence length="38" mass="4580">MAREKSLKSPTRDIKALKQEKILRKLEEKKNKKRKSKL</sequence>
<dbReference type="AlphaFoldDB" id="A0A239KJJ2"/>
<accession>A0A239KJJ2</accession>
<keyword evidence="2" id="KW-1185">Reference proteome</keyword>
<dbReference type="EMBL" id="FZPD01000004">
    <property type="protein sequence ID" value="SNT17888.1"/>
    <property type="molecule type" value="Genomic_DNA"/>
</dbReference>
<name>A0A239KJJ2_EKHLU</name>
<organism evidence="1 2">
    <name type="scientific">Ekhidna lutea</name>
    <dbReference type="NCBI Taxonomy" id="447679"/>
    <lineage>
        <taxon>Bacteria</taxon>
        <taxon>Pseudomonadati</taxon>
        <taxon>Bacteroidota</taxon>
        <taxon>Cytophagia</taxon>
        <taxon>Cytophagales</taxon>
        <taxon>Reichenbachiellaceae</taxon>
        <taxon>Ekhidna</taxon>
    </lineage>
</organism>
<gene>
    <name evidence="1" type="ORF">SAMN05421640_2684</name>
</gene>
<evidence type="ECO:0000313" key="1">
    <source>
        <dbReference type="EMBL" id="SNT17888.1"/>
    </source>
</evidence>
<proteinExistence type="predicted"/>
<dbReference type="Proteomes" id="UP000198393">
    <property type="component" value="Unassembled WGS sequence"/>
</dbReference>
<protein>
    <submittedName>
        <fullName evidence="1">Uncharacterized protein</fullName>
    </submittedName>
</protein>